<evidence type="ECO:0000313" key="5">
    <source>
        <dbReference type="Proteomes" id="UP000193577"/>
    </source>
</evidence>
<reference evidence="4 5" key="1">
    <citation type="submission" date="2017-04" db="EMBL/GenBank/DDBJ databases">
        <title>The new phylogeny of genus Mycobacterium.</title>
        <authorList>
            <person name="Tortoli E."/>
            <person name="Trovato A."/>
            <person name="Cirillo D.M."/>
        </authorList>
    </citation>
    <scope>NUCLEOTIDE SEQUENCE [LARGE SCALE GENOMIC DNA]</scope>
    <source>
        <strain evidence="4 5">KCTC 19819</strain>
    </source>
</reference>
<keyword evidence="5" id="KW-1185">Reference proteome</keyword>
<dbReference type="InterPro" id="IPR036452">
    <property type="entry name" value="Ribo_hydro-like"/>
</dbReference>
<dbReference type="AlphaFoldDB" id="A0AA91PCM7"/>
<dbReference type="Pfam" id="PF01156">
    <property type="entry name" value="IU_nuc_hydro"/>
    <property type="match status" value="1"/>
</dbReference>
<dbReference type="GO" id="GO:0005829">
    <property type="term" value="C:cytosol"/>
    <property type="evidence" value="ECO:0007669"/>
    <property type="project" value="TreeGrafter"/>
</dbReference>
<dbReference type="PANTHER" id="PTHR12304">
    <property type="entry name" value="INOSINE-URIDINE PREFERRING NUCLEOSIDE HYDROLASE"/>
    <property type="match status" value="1"/>
</dbReference>
<dbReference type="GO" id="GO:0008477">
    <property type="term" value="F:purine nucleosidase activity"/>
    <property type="evidence" value="ECO:0007669"/>
    <property type="project" value="TreeGrafter"/>
</dbReference>
<dbReference type="InterPro" id="IPR001910">
    <property type="entry name" value="Inosine/uridine_hydrolase_dom"/>
</dbReference>
<comment type="caution">
    <text evidence="4">The sequence shown here is derived from an EMBL/GenBank/DDBJ whole genome shotgun (WGS) entry which is preliminary data.</text>
</comment>
<keyword evidence="1 4" id="KW-0378">Hydrolase</keyword>
<sequence length="325" mass="33031">MPVFLDCDTGVDDALALAYLIGCPEVDLVGVAATGGNVAVDQVCRNNLDLVALCGSADIPVSAGSESPLGGPLPVGSAHGATGLGYALVPSAGAVATAHDAATAWVRAAHRHPGRLVGVVTGPLTNLALALQREPALPTLLGRLVVMGGAYGIPVYRGNVSPVAEWNISVDPEAAAAVLAGFATALTPPLLCGLDLTTQVLLTPHHFQRLAAVAGSATTPLLRVLEDATRYYFEVHRDAGYGYAAHPHDALAAAAAVDPGLVTAAAATVEVELAGTVTRGMTVVDWSGLWGRAVNAQIGVAVDPAVFLDRFIDRVGTLAGRLAHS</sequence>
<dbReference type="InterPro" id="IPR023186">
    <property type="entry name" value="IUNH"/>
</dbReference>
<dbReference type="PANTHER" id="PTHR12304:SF4">
    <property type="entry name" value="URIDINE NUCLEOSIDASE"/>
    <property type="match status" value="1"/>
</dbReference>
<evidence type="ECO:0000313" key="4">
    <source>
        <dbReference type="EMBL" id="OSC32643.1"/>
    </source>
</evidence>
<evidence type="ECO:0000259" key="3">
    <source>
        <dbReference type="Pfam" id="PF01156"/>
    </source>
</evidence>
<proteinExistence type="predicted"/>
<dbReference type="GO" id="GO:0006152">
    <property type="term" value="P:purine nucleoside catabolic process"/>
    <property type="evidence" value="ECO:0007669"/>
    <property type="project" value="TreeGrafter"/>
</dbReference>
<protein>
    <submittedName>
        <fullName evidence="4">Nucleoside hydrolase</fullName>
    </submittedName>
</protein>
<accession>A0AA91PCM7</accession>
<gene>
    <name evidence="4" type="ORF">B8W67_14995</name>
</gene>
<organism evidence="4 5">
    <name type="scientific">Mycolicibacillus koreensis</name>
    <dbReference type="NCBI Taxonomy" id="1069220"/>
    <lineage>
        <taxon>Bacteria</taxon>
        <taxon>Bacillati</taxon>
        <taxon>Actinomycetota</taxon>
        <taxon>Actinomycetes</taxon>
        <taxon>Mycobacteriales</taxon>
        <taxon>Mycobacteriaceae</taxon>
        <taxon>Mycolicibacillus</taxon>
    </lineage>
</organism>
<dbReference type="Gene3D" id="3.90.245.10">
    <property type="entry name" value="Ribonucleoside hydrolase-like"/>
    <property type="match status" value="1"/>
</dbReference>
<dbReference type="SUPFAM" id="SSF53590">
    <property type="entry name" value="Nucleoside hydrolase"/>
    <property type="match status" value="1"/>
</dbReference>
<evidence type="ECO:0000256" key="2">
    <source>
        <dbReference type="ARBA" id="ARBA00023295"/>
    </source>
</evidence>
<name>A0AA91PCM7_9MYCO</name>
<evidence type="ECO:0000256" key="1">
    <source>
        <dbReference type="ARBA" id="ARBA00022801"/>
    </source>
</evidence>
<dbReference type="Proteomes" id="UP000193577">
    <property type="component" value="Unassembled WGS sequence"/>
</dbReference>
<keyword evidence="2" id="KW-0326">Glycosidase</keyword>
<feature type="domain" description="Inosine/uridine-preferring nucleoside hydrolase" evidence="3">
    <location>
        <begin position="3"/>
        <end position="308"/>
    </location>
</feature>
<dbReference type="EMBL" id="NCXO01000036">
    <property type="protein sequence ID" value="OSC32643.1"/>
    <property type="molecule type" value="Genomic_DNA"/>
</dbReference>